<organism evidence="1 2">
    <name type="scientific">Clitoria ternatea</name>
    <name type="common">Butterfly pea</name>
    <dbReference type="NCBI Taxonomy" id="43366"/>
    <lineage>
        <taxon>Eukaryota</taxon>
        <taxon>Viridiplantae</taxon>
        <taxon>Streptophyta</taxon>
        <taxon>Embryophyta</taxon>
        <taxon>Tracheophyta</taxon>
        <taxon>Spermatophyta</taxon>
        <taxon>Magnoliopsida</taxon>
        <taxon>eudicotyledons</taxon>
        <taxon>Gunneridae</taxon>
        <taxon>Pentapetalae</taxon>
        <taxon>rosids</taxon>
        <taxon>fabids</taxon>
        <taxon>Fabales</taxon>
        <taxon>Fabaceae</taxon>
        <taxon>Papilionoideae</taxon>
        <taxon>50 kb inversion clade</taxon>
        <taxon>NPAAA clade</taxon>
        <taxon>indigoferoid/millettioid clade</taxon>
        <taxon>Phaseoleae</taxon>
        <taxon>Clitoria</taxon>
    </lineage>
</organism>
<sequence>MLATSTNDSKNLTLLLLKDYLRDDLSSCSSSGFRTLSRRQCCVQPHSAKSVLWRASGALVKAIKSLAIQRFKAKKGVFSRRFWRRASKRSNNCPETRFACSFTDAAMEGSVATANTCSLTR</sequence>
<keyword evidence="2" id="KW-1185">Reference proteome</keyword>
<evidence type="ECO:0000313" key="2">
    <source>
        <dbReference type="Proteomes" id="UP001359559"/>
    </source>
</evidence>
<reference evidence="1 2" key="1">
    <citation type="submission" date="2024-01" db="EMBL/GenBank/DDBJ databases">
        <title>The genomes of 5 underutilized Papilionoideae crops provide insights into root nodulation and disease resistance.</title>
        <authorList>
            <person name="Yuan L."/>
        </authorList>
    </citation>
    <scope>NUCLEOTIDE SEQUENCE [LARGE SCALE GENOMIC DNA]</scope>
    <source>
        <strain evidence="1">LY-2023</strain>
        <tissue evidence="1">Leaf</tissue>
    </source>
</reference>
<evidence type="ECO:0000313" key="1">
    <source>
        <dbReference type="EMBL" id="KAK7308999.1"/>
    </source>
</evidence>
<comment type="caution">
    <text evidence="1">The sequence shown here is derived from an EMBL/GenBank/DDBJ whole genome shotgun (WGS) entry which is preliminary data.</text>
</comment>
<accession>A0AAN9K2M5</accession>
<gene>
    <name evidence="1" type="ORF">RJT34_05391</name>
</gene>
<dbReference type="EMBL" id="JAYKXN010000002">
    <property type="protein sequence ID" value="KAK7308999.1"/>
    <property type="molecule type" value="Genomic_DNA"/>
</dbReference>
<dbReference type="AlphaFoldDB" id="A0AAN9K2M5"/>
<protein>
    <submittedName>
        <fullName evidence="1">Uncharacterized protein</fullName>
    </submittedName>
</protein>
<proteinExistence type="predicted"/>
<name>A0AAN9K2M5_CLITE</name>
<dbReference type="Proteomes" id="UP001359559">
    <property type="component" value="Unassembled WGS sequence"/>
</dbReference>